<dbReference type="RefSeq" id="WP_012165737.1">
    <property type="nucleotide sequence ID" value="NC_009925.1"/>
</dbReference>
<sequence>MSVGHPPHPSETVKLEYNQLQSISEIWPIAAQRFGEIVALRDPHVKPEVNLTYVELNRQVQRFAASLQALGVKPGDRVALFADNSSRWFIADQGSIMAGAVNVVRSSQASPEELVYILENSGATYLLVEDAATLSKLQPFLTKLPLKLVALLSDEDVANNGQSQVLNFPQIFQEGTHGAVRAVPLDREHLATLIYTSGTSGKPKGVMLSHGNLLHIITAMPAAVQPEVGDRILSILPTWHSFGRLVDYYFLSQGCTQIYTSIRNLKGDLQTYKPHYMGSVPRLWESLYEGMQKKFRGEPATRQKLINTFFGISQKYILARRTQQGLDINNLNPSGLQRFLAQLQMLFLGPLHQLGDRIVYTKIRQAMGGQFKQSFSGGGSLAMHLETFFEAVGIELIVGYGLTETSPVLTSRRAEHNLRRSAGKPIPKTEIRIVDPQTRQTLPTGQQGLVIVRGPQVMQGYYQNPEATAKVIDQEGWFDTGDLGWLTPTQDLVLTGRAKDTIVLSNGENIEPQPLEDACARSSFIDQIMVVGQDQRSLGALIVPNLDALQQWASEQNASIQHPGNTPTPGSKVLTFTDQPIQDLYRQELTREVKNRPNYRPDERIGPFAFALEAFSIENGMLTQTLKVRRRVVMEHYRDMINGMFK</sequence>
<dbReference type="SUPFAM" id="SSF56801">
    <property type="entry name" value="Acetyl-CoA synthetase-like"/>
    <property type="match status" value="1"/>
</dbReference>
<feature type="domain" description="AMP-dependent synthetase/ligase" evidence="1">
    <location>
        <begin position="30"/>
        <end position="462"/>
    </location>
</feature>
<evidence type="ECO:0000313" key="3">
    <source>
        <dbReference type="Proteomes" id="UP000000268"/>
    </source>
</evidence>
<dbReference type="OrthoDB" id="9778383at2"/>
<keyword evidence="3" id="KW-1185">Reference proteome</keyword>
<gene>
    <name evidence="2" type="ordered locus">AM1_5562</name>
</gene>
<name>B0CE42_ACAM1</name>
<accession>B0CE42</accession>
<dbReference type="EMBL" id="CP000828">
    <property type="protein sequence ID" value="ABW30516.1"/>
    <property type="molecule type" value="Genomic_DNA"/>
</dbReference>
<dbReference type="GO" id="GO:0030497">
    <property type="term" value="P:fatty acid elongation"/>
    <property type="evidence" value="ECO:0007669"/>
    <property type="project" value="TreeGrafter"/>
</dbReference>
<dbReference type="Pfam" id="PF00501">
    <property type="entry name" value="AMP-binding"/>
    <property type="match status" value="1"/>
</dbReference>
<dbReference type="Pfam" id="PF23562">
    <property type="entry name" value="AMP-binding_C_3"/>
    <property type="match status" value="1"/>
</dbReference>
<evidence type="ECO:0000313" key="2">
    <source>
        <dbReference type="EMBL" id="ABW30516.1"/>
    </source>
</evidence>
<proteinExistence type="predicted"/>
<dbReference type="InterPro" id="IPR000873">
    <property type="entry name" value="AMP-dep_synth/lig_dom"/>
</dbReference>
<evidence type="ECO:0000259" key="1">
    <source>
        <dbReference type="Pfam" id="PF00501"/>
    </source>
</evidence>
<reference evidence="2 3" key="1">
    <citation type="journal article" date="2008" name="Proc. Natl. Acad. Sci. U.S.A.">
        <title>Niche adaptation and genome expansion in the chlorophyll d-producing cyanobacterium Acaryochloris marina.</title>
        <authorList>
            <person name="Swingley W.D."/>
            <person name="Chen M."/>
            <person name="Cheung P.C."/>
            <person name="Conrad A.L."/>
            <person name="Dejesa L.C."/>
            <person name="Hao J."/>
            <person name="Honchak B.M."/>
            <person name="Karbach L.E."/>
            <person name="Kurdoglu A."/>
            <person name="Lahiri S."/>
            <person name="Mastrian S.D."/>
            <person name="Miyashita H."/>
            <person name="Page L."/>
            <person name="Ramakrishna P."/>
            <person name="Satoh S."/>
            <person name="Sattley W.M."/>
            <person name="Shimada Y."/>
            <person name="Taylor H.L."/>
            <person name="Tomo T."/>
            <person name="Tsuchiya T."/>
            <person name="Wang Z.T."/>
            <person name="Raymond J."/>
            <person name="Mimuro M."/>
            <person name="Blankenship R.E."/>
            <person name="Touchman J.W."/>
        </authorList>
    </citation>
    <scope>NUCLEOTIDE SEQUENCE [LARGE SCALE GENOMIC DNA]</scope>
    <source>
        <strain evidence="3">MBIC 11017</strain>
    </source>
</reference>
<protein>
    <submittedName>
        <fullName evidence="2">Long-chain-fatty-acid-CoA ligase, putative</fullName>
    </submittedName>
</protein>
<dbReference type="InterPro" id="IPR052987">
    <property type="entry name" value="Chloroplast_AMP-bd_Enzymes"/>
</dbReference>
<dbReference type="PROSITE" id="PS00455">
    <property type="entry name" value="AMP_BINDING"/>
    <property type="match status" value="1"/>
</dbReference>
<dbReference type="InterPro" id="IPR042099">
    <property type="entry name" value="ANL_N_sf"/>
</dbReference>
<keyword evidence="2" id="KW-0436">Ligase</keyword>
<dbReference type="Gene3D" id="3.40.50.12780">
    <property type="entry name" value="N-terminal domain of ligase-like"/>
    <property type="match status" value="2"/>
</dbReference>
<dbReference type="Proteomes" id="UP000000268">
    <property type="component" value="Chromosome"/>
</dbReference>
<dbReference type="PANTHER" id="PTHR43813:SF1">
    <property type="entry name" value="ACYL-ACTIVATING ENZYME 16, CHLOROPLASTIC-RELATED"/>
    <property type="match status" value="1"/>
</dbReference>
<dbReference type="AlphaFoldDB" id="B0CE42"/>
<dbReference type="GO" id="GO:0008922">
    <property type="term" value="F:long-chain fatty acid [acyl-carrier-protein] ligase activity"/>
    <property type="evidence" value="ECO:0007669"/>
    <property type="project" value="TreeGrafter"/>
</dbReference>
<dbReference type="InterPro" id="IPR020845">
    <property type="entry name" value="AMP-binding_CS"/>
</dbReference>
<dbReference type="HOGENOM" id="CLU_000022_45_5_3"/>
<dbReference type="eggNOG" id="COG1022">
    <property type="taxonomic scope" value="Bacteria"/>
</dbReference>
<organism evidence="2 3">
    <name type="scientific">Acaryochloris marina (strain MBIC 11017)</name>
    <dbReference type="NCBI Taxonomy" id="329726"/>
    <lineage>
        <taxon>Bacteria</taxon>
        <taxon>Bacillati</taxon>
        <taxon>Cyanobacteriota</taxon>
        <taxon>Cyanophyceae</taxon>
        <taxon>Acaryochloridales</taxon>
        <taxon>Acaryochloridaceae</taxon>
        <taxon>Acaryochloris</taxon>
    </lineage>
</organism>
<dbReference type="PANTHER" id="PTHR43813">
    <property type="entry name" value="ACYL-ACTIVATING ENZYME 16, CHLOROPLASTIC-RELATED"/>
    <property type="match status" value="1"/>
</dbReference>
<dbReference type="STRING" id="329726.AM1_5562"/>
<dbReference type="KEGG" id="amr:AM1_5562"/>